<gene>
    <name evidence="4 7" type="primary">msrA</name>
    <name evidence="7" type="ORF">FDT80_10080</name>
</gene>
<dbReference type="GO" id="GO:0033744">
    <property type="term" value="F:L-methionine:thioredoxin-disulfide S-oxidoreductase activity"/>
    <property type="evidence" value="ECO:0007669"/>
    <property type="project" value="RHEA"/>
</dbReference>
<feature type="domain" description="Peptide methionine sulphoxide reductase MsrA" evidence="6">
    <location>
        <begin position="35"/>
        <end position="178"/>
    </location>
</feature>
<dbReference type="Proteomes" id="UP000309550">
    <property type="component" value="Unassembled WGS sequence"/>
</dbReference>
<feature type="signal peptide" evidence="5">
    <location>
        <begin position="1"/>
        <end position="29"/>
    </location>
</feature>
<dbReference type="RefSeq" id="WP_138662155.1">
    <property type="nucleotide sequence ID" value="NZ_VANS01000002.1"/>
</dbReference>
<evidence type="ECO:0000256" key="1">
    <source>
        <dbReference type="ARBA" id="ARBA00023002"/>
    </source>
</evidence>
<evidence type="ECO:0000259" key="6">
    <source>
        <dbReference type="Pfam" id="PF01625"/>
    </source>
</evidence>
<keyword evidence="8" id="KW-1185">Reference proteome</keyword>
<keyword evidence="5" id="KW-0732">Signal</keyword>
<evidence type="ECO:0000256" key="3">
    <source>
        <dbReference type="ARBA" id="ARBA00048782"/>
    </source>
</evidence>
<dbReference type="InterPro" id="IPR002569">
    <property type="entry name" value="Met_Sox_Rdtase_MsrA_dom"/>
</dbReference>
<comment type="caution">
    <text evidence="7">The sequence shown here is derived from an EMBL/GenBank/DDBJ whole genome shotgun (WGS) entry which is preliminary data.</text>
</comment>
<dbReference type="PANTHER" id="PTHR43774:SF1">
    <property type="entry name" value="PEPTIDE METHIONINE SULFOXIDE REDUCTASE MSRA 2"/>
    <property type="match status" value="1"/>
</dbReference>
<organism evidence="7 8">
    <name type="scientific">Sulfitobacter sabulilitoris</name>
    <dbReference type="NCBI Taxonomy" id="2562655"/>
    <lineage>
        <taxon>Bacteria</taxon>
        <taxon>Pseudomonadati</taxon>
        <taxon>Pseudomonadota</taxon>
        <taxon>Alphaproteobacteria</taxon>
        <taxon>Rhodobacterales</taxon>
        <taxon>Roseobacteraceae</taxon>
        <taxon>Sulfitobacter</taxon>
    </lineage>
</organism>
<dbReference type="AlphaFoldDB" id="A0A5S3PEY6"/>
<dbReference type="SUPFAM" id="SSF55068">
    <property type="entry name" value="Peptide methionine sulfoxide reductase"/>
    <property type="match status" value="1"/>
</dbReference>
<evidence type="ECO:0000313" key="7">
    <source>
        <dbReference type="EMBL" id="TMM52614.1"/>
    </source>
</evidence>
<name>A0A5S3PEY6_9RHOB</name>
<dbReference type="OrthoDB" id="4174719at2"/>
<sequence>MMRITTLKTVALIGMIAVGLFAQSKTTQAAELETLTVAGGCFWCVEADFEKVKGVTEAVSGFAGGSVPNPTYKQVVAGGTGHYEAVQITYDPAVVSDDTLLHLFFRSIDPTDAGGQFCDRGESYRTAIFAADTAQAAAAKAAKAKAAADLGMPVVTPVLGPAPFYPADDYHQDYYKSDDRLAFTSVGIGVKKSVAYKRYREGCKRDARVKELWGDAAPFAGS</sequence>
<accession>A0A5S3PEY6</accession>
<evidence type="ECO:0000256" key="2">
    <source>
        <dbReference type="ARBA" id="ARBA00047806"/>
    </source>
</evidence>
<comment type="catalytic activity">
    <reaction evidence="2 4">
        <text>L-methionyl-[protein] + [thioredoxin]-disulfide + H2O = L-methionyl-(S)-S-oxide-[protein] + [thioredoxin]-dithiol</text>
        <dbReference type="Rhea" id="RHEA:14217"/>
        <dbReference type="Rhea" id="RHEA-COMP:10698"/>
        <dbReference type="Rhea" id="RHEA-COMP:10700"/>
        <dbReference type="Rhea" id="RHEA-COMP:12313"/>
        <dbReference type="Rhea" id="RHEA-COMP:12315"/>
        <dbReference type="ChEBI" id="CHEBI:15377"/>
        <dbReference type="ChEBI" id="CHEBI:16044"/>
        <dbReference type="ChEBI" id="CHEBI:29950"/>
        <dbReference type="ChEBI" id="CHEBI:44120"/>
        <dbReference type="ChEBI" id="CHEBI:50058"/>
        <dbReference type="EC" id="1.8.4.11"/>
    </reaction>
</comment>
<dbReference type="Gene3D" id="3.30.1060.10">
    <property type="entry name" value="Peptide methionine sulphoxide reductase MsrA"/>
    <property type="match status" value="1"/>
</dbReference>
<proteinExistence type="inferred from homology"/>
<evidence type="ECO:0000313" key="8">
    <source>
        <dbReference type="Proteomes" id="UP000309550"/>
    </source>
</evidence>
<reference evidence="7 8" key="1">
    <citation type="submission" date="2019-05" db="EMBL/GenBank/DDBJ databases">
        <title>Sulfitobacter sabulilitoris sp. nov., isolated from a marine sand.</title>
        <authorList>
            <person name="Yoon J.-H."/>
        </authorList>
    </citation>
    <scope>NUCLEOTIDE SEQUENCE [LARGE SCALE GENOMIC DNA]</scope>
    <source>
        <strain evidence="7 8">HSMS-29</strain>
    </source>
</reference>
<comment type="function">
    <text evidence="4">Has an important function as a repair enzyme for proteins that have been inactivated by oxidation. Catalyzes the reversible oxidation-reduction of methionine sulfoxide in proteins to methionine.</text>
</comment>
<comment type="catalytic activity">
    <reaction evidence="3 4">
        <text>[thioredoxin]-disulfide + L-methionine + H2O = L-methionine (S)-S-oxide + [thioredoxin]-dithiol</text>
        <dbReference type="Rhea" id="RHEA:19993"/>
        <dbReference type="Rhea" id="RHEA-COMP:10698"/>
        <dbReference type="Rhea" id="RHEA-COMP:10700"/>
        <dbReference type="ChEBI" id="CHEBI:15377"/>
        <dbReference type="ChEBI" id="CHEBI:29950"/>
        <dbReference type="ChEBI" id="CHEBI:50058"/>
        <dbReference type="ChEBI" id="CHEBI:57844"/>
        <dbReference type="ChEBI" id="CHEBI:58772"/>
        <dbReference type="EC" id="1.8.4.11"/>
    </reaction>
</comment>
<evidence type="ECO:0000256" key="5">
    <source>
        <dbReference type="SAM" id="SignalP"/>
    </source>
</evidence>
<feature type="active site" evidence="4">
    <location>
        <position position="41"/>
    </location>
</feature>
<dbReference type="EC" id="1.8.4.11" evidence="4"/>
<keyword evidence="1 4" id="KW-0560">Oxidoreductase</keyword>
<dbReference type="GO" id="GO:0008113">
    <property type="term" value="F:peptide-methionine (S)-S-oxide reductase activity"/>
    <property type="evidence" value="ECO:0007669"/>
    <property type="project" value="UniProtKB-UniRule"/>
</dbReference>
<dbReference type="InterPro" id="IPR036509">
    <property type="entry name" value="Met_Sox_Rdtase_MsrA_sf"/>
</dbReference>
<comment type="similarity">
    <text evidence="4">Belongs to the MsrA Met sulfoxide reductase family.</text>
</comment>
<protein>
    <recommendedName>
        <fullName evidence="4">Peptide methionine sulfoxide reductase MsrA</fullName>
        <shortName evidence="4">Protein-methionine-S-oxide reductase</shortName>
        <ecNumber evidence="4">1.8.4.11</ecNumber>
    </recommendedName>
    <alternativeName>
        <fullName evidence="4">Peptide-methionine (S)-S-oxide reductase</fullName>
        <shortName evidence="4">Peptide Met(O) reductase</shortName>
    </alternativeName>
</protein>
<evidence type="ECO:0000256" key="4">
    <source>
        <dbReference type="HAMAP-Rule" id="MF_01401"/>
    </source>
</evidence>
<dbReference type="HAMAP" id="MF_01401">
    <property type="entry name" value="MsrA"/>
    <property type="match status" value="1"/>
</dbReference>
<dbReference type="PANTHER" id="PTHR43774">
    <property type="entry name" value="PEPTIDE METHIONINE SULFOXIDE REDUCTASE"/>
    <property type="match status" value="1"/>
</dbReference>
<dbReference type="EMBL" id="VANS01000002">
    <property type="protein sequence ID" value="TMM52614.1"/>
    <property type="molecule type" value="Genomic_DNA"/>
</dbReference>
<dbReference type="Pfam" id="PF01625">
    <property type="entry name" value="PMSR"/>
    <property type="match status" value="1"/>
</dbReference>
<feature type="chain" id="PRO_5024445600" description="Peptide methionine sulfoxide reductase MsrA" evidence="5">
    <location>
        <begin position="30"/>
        <end position="222"/>
    </location>
</feature>
<dbReference type="NCBIfam" id="TIGR00401">
    <property type="entry name" value="msrA"/>
    <property type="match status" value="1"/>
</dbReference>